<proteinExistence type="predicted"/>
<comment type="caution">
    <text evidence="2">The sequence shown here is derived from an EMBL/GenBank/DDBJ whole genome shotgun (WGS) entry which is preliminary data.</text>
</comment>
<accession>A0A829YN81</accession>
<reference evidence="3" key="1">
    <citation type="submission" date="2020-01" db="EMBL/GenBank/DDBJ databases">
        <title>'Steroidobacter agaridevorans' sp. nov., agar-degrading bacteria isolated from rhizosphere soils.</title>
        <authorList>
            <person name="Ikenaga M."/>
            <person name="Kataoka M."/>
            <person name="Murouchi A."/>
            <person name="Katsuragi S."/>
            <person name="Sakai M."/>
        </authorList>
    </citation>
    <scope>NUCLEOTIDE SEQUENCE [LARGE SCALE GENOMIC DNA]</scope>
    <source>
        <strain evidence="3">YU21-B</strain>
    </source>
</reference>
<dbReference type="Pfam" id="PF16823">
    <property type="entry name" value="tPilZ"/>
    <property type="match status" value="1"/>
</dbReference>
<evidence type="ECO:0000313" key="2">
    <source>
        <dbReference type="EMBL" id="GFE84797.1"/>
    </source>
</evidence>
<evidence type="ECO:0000313" key="3">
    <source>
        <dbReference type="Proteomes" id="UP000445000"/>
    </source>
</evidence>
<evidence type="ECO:0000259" key="1">
    <source>
        <dbReference type="Pfam" id="PF16823"/>
    </source>
</evidence>
<dbReference type="EMBL" id="BLJN01000010">
    <property type="protein sequence ID" value="GFE84797.1"/>
    <property type="molecule type" value="Genomic_DNA"/>
</dbReference>
<protein>
    <recommendedName>
        <fullName evidence="1">Cyclic di-GMP receptor atypical PilZ domain-containing protein</fullName>
    </recommendedName>
</protein>
<sequence length="188" mass="20815">MYEGLDTVILYEELAYEDVLPVAWRPLPEPFDPAIVGSFADRNLRVLQAVAALDEHGQIEKPDENAPHAADIMRLEMKMNLLLDMVGALLIASRPRPKPAAVRFNALGGVFQGSSPFPPLGNQGVLEVYLRDCVADPLRLFGRIASVSPDGKVKVRFVPPGENISDLLEKLAFRKHRRQVAGVRQPKK</sequence>
<name>A0A829YN81_9GAMM</name>
<dbReference type="RefSeq" id="WP_129644813.1">
    <property type="nucleotide sequence ID" value="NZ_BLJN01000010.1"/>
</dbReference>
<dbReference type="Proteomes" id="UP000445000">
    <property type="component" value="Unassembled WGS sequence"/>
</dbReference>
<keyword evidence="3" id="KW-1185">Reference proteome</keyword>
<dbReference type="InterPro" id="IPR031800">
    <property type="entry name" value="PilZ_atypical"/>
</dbReference>
<feature type="domain" description="Cyclic di-GMP receptor atypical PilZ" evidence="1">
    <location>
        <begin position="47"/>
        <end position="184"/>
    </location>
</feature>
<gene>
    <name evidence="2" type="ORF">GCM10011487_67970</name>
</gene>
<dbReference type="AlphaFoldDB" id="A0A829YN81"/>
<organism evidence="2 3">
    <name type="scientific">Steroidobacter agaridevorans</name>
    <dbReference type="NCBI Taxonomy" id="2695856"/>
    <lineage>
        <taxon>Bacteria</taxon>
        <taxon>Pseudomonadati</taxon>
        <taxon>Pseudomonadota</taxon>
        <taxon>Gammaproteobacteria</taxon>
        <taxon>Steroidobacterales</taxon>
        <taxon>Steroidobacteraceae</taxon>
        <taxon>Steroidobacter</taxon>
    </lineage>
</organism>